<feature type="domain" description="YncI copper-binding" evidence="2">
    <location>
        <begin position="34"/>
        <end position="182"/>
    </location>
</feature>
<sequence>MRTDRRPETRRTRALIPAAVAAFVLAQAATAQAHVSLETREAPVGAGYKAVFKTPHGCKGAPTTTLRVKIPEGVIAVKPMPKPGWTLQTVKGPYAKTYDFYHGAKLSEGVVEVIWSGGELPDAFYDEFVLSGFLAPDLPVGGTLYFPVVQECPGGAAERWIEIPQGGQPGAALDKPAPGLTLLPKR</sequence>
<protein>
    <submittedName>
        <fullName evidence="3">YcnI family protein</fullName>
    </submittedName>
</protein>
<dbReference type="Proteomes" id="UP001597171">
    <property type="component" value="Unassembled WGS sequence"/>
</dbReference>
<reference evidence="4" key="1">
    <citation type="journal article" date="2019" name="Int. J. Syst. Evol. Microbiol.">
        <title>The Global Catalogue of Microorganisms (GCM) 10K type strain sequencing project: providing services to taxonomists for standard genome sequencing and annotation.</title>
        <authorList>
            <consortium name="The Broad Institute Genomics Platform"/>
            <consortium name="The Broad Institute Genome Sequencing Center for Infectious Disease"/>
            <person name="Wu L."/>
            <person name="Ma J."/>
        </authorList>
    </citation>
    <scope>NUCLEOTIDE SEQUENCE [LARGE SCALE GENOMIC DNA]</scope>
    <source>
        <strain evidence="4">CCUG 61696</strain>
    </source>
</reference>
<accession>A0ABW3Z6D2</accession>
<dbReference type="EMBL" id="JBHTMX010000037">
    <property type="protein sequence ID" value="MFD1331711.1"/>
    <property type="molecule type" value="Genomic_DNA"/>
</dbReference>
<feature type="signal peptide" evidence="1">
    <location>
        <begin position="1"/>
        <end position="33"/>
    </location>
</feature>
<dbReference type="InterPro" id="IPR038507">
    <property type="entry name" value="YcnI-like_sf"/>
</dbReference>
<keyword evidence="4" id="KW-1185">Reference proteome</keyword>
<evidence type="ECO:0000313" key="4">
    <source>
        <dbReference type="Proteomes" id="UP001597171"/>
    </source>
</evidence>
<evidence type="ECO:0000313" key="3">
    <source>
        <dbReference type="EMBL" id="MFD1331711.1"/>
    </source>
</evidence>
<dbReference type="Pfam" id="PF07987">
    <property type="entry name" value="DUF1775"/>
    <property type="match status" value="1"/>
</dbReference>
<dbReference type="CDD" id="cd08545">
    <property type="entry name" value="YcnI_like"/>
    <property type="match status" value="1"/>
</dbReference>
<dbReference type="RefSeq" id="WP_378774927.1">
    <property type="nucleotide sequence ID" value="NZ_JBHTMX010000037.1"/>
</dbReference>
<gene>
    <name evidence="3" type="ORF">ACFQ4O_06820</name>
</gene>
<proteinExistence type="predicted"/>
<dbReference type="Gene3D" id="2.60.40.2230">
    <property type="entry name" value="Uncharacterised protein YcnI-like PF07987, DUF1775"/>
    <property type="match status" value="1"/>
</dbReference>
<name>A0ABW3Z6D2_9HYPH</name>
<evidence type="ECO:0000256" key="1">
    <source>
        <dbReference type="SAM" id="SignalP"/>
    </source>
</evidence>
<dbReference type="InterPro" id="IPR012533">
    <property type="entry name" value="YcnI-copper_dom"/>
</dbReference>
<organism evidence="3 4">
    <name type="scientific">Methylopila musalis</name>
    <dbReference type="NCBI Taxonomy" id="1134781"/>
    <lineage>
        <taxon>Bacteria</taxon>
        <taxon>Pseudomonadati</taxon>
        <taxon>Pseudomonadota</taxon>
        <taxon>Alphaproteobacteria</taxon>
        <taxon>Hyphomicrobiales</taxon>
        <taxon>Methylopilaceae</taxon>
        <taxon>Methylopila</taxon>
    </lineage>
</organism>
<feature type="chain" id="PRO_5046047298" evidence="1">
    <location>
        <begin position="34"/>
        <end position="186"/>
    </location>
</feature>
<evidence type="ECO:0000259" key="2">
    <source>
        <dbReference type="Pfam" id="PF07987"/>
    </source>
</evidence>
<keyword evidence="1" id="KW-0732">Signal</keyword>
<comment type="caution">
    <text evidence="3">The sequence shown here is derived from an EMBL/GenBank/DDBJ whole genome shotgun (WGS) entry which is preliminary data.</text>
</comment>